<dbReference type="InterPro" id="IPR032675">
    <property type="entry name" value="LRR_dom_sf"/>
</dbReference>
<dbReference type="AlphaFoldDB" id="A0A8H6ZVJ0"/>
<keyword evidence="2" id="KW-1185">Reference proteome</keyword>
<dbReference type="OrthoDB" id="2928945at2759"/>
<dbReference type="VEuPathDB" id="FungiDB:PC9H_004637"/>
<dbReference type="Gene3D" id="3.80.10.10">
    <property type="entry name" value="Ribonuclease Inhibitor"/>
    <property type="match status" value="1"/>
</dbReference>
<dbReference type="SUPFAM" id="SSF52047">
    <property type="entry name" value="RNI-like"/>
    <property type="match status" value="1"/>
</dbReference>
<organism evidence="1 2">
    <name type="scientific">Pleurotus ostreatus</name>
    <name type="common">Oyster mushroom</name>
    <name type="synonym">White-rot fungus</name>
    <dbReference type="NCBI Taxonomy" id="5322"/>
    <lineage>
        <taxon>Eukaryota</taxon>
        <taxon>Fungi</taxon>
        <taxon>Dikarya</taxon>
        <taxon>Basidiomycota</taxon>
        <taxon>Agaricomycotina</taxon>
        <taxon>Agaricomycetes</taxon>
        <taxon>Agaricomycetidae</taxon>
        <taxon>Agaricales</taxon>
        <taxon>Pleurotineae</taxon>
        <taxon>Pleurotaceae</taxon>
        <taxon>Pleurotus</taxon>
    </lineage>
</organism>
<gene>
    <name evidence="1" type="ORF">PC9H_004637</name>
</gene>
<evidence type="ECO:0008006" key="3">
    <source>
        <dbReference type="Google" id="ProtNLM"/>
    </source>
</evidence>
<proteinExistence type="predicted"/>
<sequence length="499" mass="55358">MTPDAETKSSTNLSQFPVELIAEIFVLAQGSGHCFPLRTPHRSNDWKQRTWLNVAGVSRQWREVALDTPQLWDTLDLTSVASATTMLERSKGAPLRVRCCRPFEYPLHESIGKAVIHQFPRIEEFNISGATQDMIQLFQNFSSTEYASLPVLQTLRMSSKLDCSGLLSLPHPLVSSHIPALRLIELHNLKLDSPLPPLPQLVRLHMSSQSDGNAVSWEVLLHSLYNTPNIEDLAISYVASGSPDPATAMSVELSSLRTLSIKSKDLASSAIFDYLKCPSSTKVTFSVSACVITTIPSLSGLRHLFFQLCQDDAPAIREVRVHSGGAPPRYLSIAAYSANATPVRDIMFDCYEPTTHLAEICEQLCSTLPRQHLETLRLDGLEGLPQSTWSRLLQNMDAITRVDASNIASPFIRALSKSKNAVATTPLPKLKTLVLRYCEFEDACFNPGCGEMIPTLMDVLQERKEFGMVIQELKLQRCQIGAKKVADLGVHTKVHWDHA</sequence>
<accession>A0A8H6ZVJ0</accession>
<reference evidence="1" key="1">
    <citation type="submission" date="2019-07" db="EMBL/GenBank/DDBJ databases">
        <authorList>
            <person name="Palmer J.M."/>
        </authorList>
    </citation>
    <scope>NUCLEOTIDE SEQUENCE</scope>
    <source>
        <strain evidence="1">PC9</strain>
    </source>
</reference>
<dbReference type="EMBL" id="JACETU010000003">
    <property type="protein sequence ID" value="KAF7432695.1"/>
    <property type="molecule type" value="Genomic_DNA"/>
</dbReference>
<dbReference type="GeneID" id="59374455"/>
<protein>
    <recommendedName>
        <fullName evidence="3">F-box domain-containing protein</fullName>
    </recommendedName>
</protein>
<evidence type="ECO:0000313" key="2">
    <source>
        <dbReference type="Proteomes" id="UP000623687"/>
    </source>
</evidence>
<dbReference type="RefSeq" id="XP_036632722.1">
    <property type="nucleotide sequence ID" value="XM_036774220.1"/>
</dbReference>
<dbReference type="Proteomes" id="UP000623687">
    <property type="component" value="Unassembled WGS sequence"/>
</dbReference>
<name>A0A8H6ZVJ0_PLEOS</name>
<dbReference type="Gene3D" id="1.20.1280.50">
    <property type="match status" value="1"/>
</dbReference>
<evidence type="ECO:0000313" key="1">
    <source>
        <dbReference type="EMBL" id="KAF7432695.1"/>
    </source>
</evidence>
<comment type="caution">
    <text evidence="1">The sequence shown here is derived from an EMBL/GenBank/DDBJ whole genome shotgun (WGS) entry which is preliminary data.</text>
</comment>